<evidence type="ECO:0000259" key="10">
    <source>
        <dbReference type="PROSITE" id="PS51195"/>
    </source>
</evidence>
<dbReference type="Gene3D" id="3.40.50.300">
    <property type="entry name" value="P-loop containing nucleotide triphosphate hydrolases"/>
    <property type="match status" value="2"/>
</dbReference>
<dbReference type="SMART" id="SM00487">
    <property type="entry name" value="DEXDc"/>
    <property type="match status" value="1"/>
</dbReference>
<evidence type="ECO:0000313" key="12">
    <source>
        <dbReference type="Proteomes" id="UP000182100"/>
    </source>
</evidence>
<feature type="region of interest" description="Disordered" evidence="7">
    <location>
        <begin position="1"/>
        <end position="50"/>
    </location>
</feature>
<protein>
    <submittedName>
        <fullName evidence="11">Superfamily II DNA and RNA helicase</fullName>
    </submittedName>
</protein>
<comment type="similarity">
    <text evidence="5">Belongs to the DEAD box helicase family.</text>
</comment>
<dbReference type="STRING" id="67344.SAMN05216505_104267"/>
<evidence type="ECO:0000256" key="3">
    <source>
        <dbReference type="ARBA" id="ARBA00022806"/>
    </source>
</evidence>
<feature type="region of interest" description="Disordered" evidence="7">
    <location>
        <begin position="465"/>
        <end position="496"/>
    </location>
</feature>
<dbReference type="PROSITE" id="PS51194">
    <property type="entry name" value="HELICASE_CTER"/>
    <property type="match status" value="1"/>
</dbReference>
<evidence type="ECO:0000259" key="9">
    <source>
        <dbReference type="PROSITE" id="PS51194"/>
    </source>
</evidence>
<feature type="compositionally biased region" description="Gly residues" evidence="7">
    <location>
        <begin position="34"/>
        <end position="45"/>
    </location>
</feature>
<feature type="domain" description="Helicase ATP-binding" evidence="8">
    <location>
        <begin position="100"/>
        <end position="273"/>
    </location>
</feature>
<feature type="short sequence motif" description="Q motif" evidence="6">
    <location>
        <begin position="69"/>
        <end position="97"/>
    </location>
</feature>
<feature type="domain" description="Helicase C-terminal" evidence="9">
    <location>
        <begin position="296"/>
        <end position="442"/>
    </location>
</feature>
<reference evidence="12" key="1">
    <citation type="submission" date="2016-10" db="EMBL/GenBank/DDBJ databases">
        <authorList>
            <person name="Varghese N."/>
            <person name="Submissions S."/>
        </authorList>
    </citation>
    <scope>NUCLEOTIDE SEQUENCE [LARGE SCALE GENOMIC DNA]</scope>
    <source>
        <strain evidence="12">CGMCC 4.3504</strain>
    </source>
</reference>
<evidence type="ECO:0000256" key="5">
    <source>
        <dbReference type="ARBA" id="ARBA00038437"/>
    </source>
</evidence>
<dbReference type="Proteomes" id="UP000182100">
    <property type="component" value="Unassembled WGS sequence"/>
</dbReference>
<organism evidence="11 12">
    <name type="scientific">Streptomyces prasinopilosus</name>
    <dbReference type="NCBI Taxonomy" id="67344"/>
    <lineage>
        <taxon>Bacteria</taxon>
        <taxon>Bacillati</taxon>
        <taxon>Actinomycetota</taxon>
        <taxon>Actinomycetes</taxon>
        <taxon>Kitasatosporales</taxon>
        <taxon>Streptomycetaceae</taxon>
        <taxon>Streptomyces</taxon>
    </lineage>
</organism>
<feature type="compositionally biased region" description="Basic residues" evidence="7">
    <location>
        <begin position="469"/>
        <end position="479"/>
    </location>
</feature>
<dbReference type="InterPro" id="IPR027417">
    <property type="entry name" value="P-loop_NTPase"/>
</dbReference>
<dbReference type="CDD" id="cd18787">
    <property type="entry name" value="SF2_C_DEAD"/>
    <property type="match status" value="1"/>
</dbReference>
<dbReference type="PANTHER" id="PTHR47959:SF13">
    <property type="entry name" value="ATP-DEPENDENT RNA HELICASE RHLE"/>
    <property type="match status" value="1"/>
</dbReference>
<dbReference type="InterPro" id="IPR011545">
    <property type="entry name" value="DEAD/DEAH_box_helicase_dom"/>
</dbReference>
<keyword evidence="3 11" id="KW-0347">Helicase</keyword>
<keyword evidence="12" id="KW-1185">Reference proteome</keyword>
<evidence type="ECO:0000259" key="8">
    <source>
        <dbReference type="PROSITE" id="PS51192"/>
    </source>
</evidence>
<dbReference type="RefSeq" id="WP_055571240.1">
    <property type="nucleotide sequence ID" value="NZ_FMZK01000004.1"/>
</dbReference>
<dbReference type="InterPro" id="IPR050079">
    <property type="entry name" value="DEAD_box_RNA_helicase"/>
</dbReference>
<evidence type="ECO:0000256" key="1">
    <source>
        <dbReference type="ARBA" id="ARBA00022741"/>
    </source>
</evidence>
<dbReference type="InterPro" id="IPR044742">
    <property type="entry name" value="DEAD/DEAH_RhlB"/>
</dbReference>
<dbReference type="GO" id="GO:0003676">
    <property type="term" value="F:nucleic acid binding"/>
    <property type="evidence" value="ECO:0007669"/>
    <property type="project" value="InterPro"/>
</dbReference>
<dbReference type="GO" id="GO:0016787">
    <property type="term" value="F:hydrolase activity"/>
    <property type="evidence" value="ECO:0007669"/>
    <property type="project" value="UniProtKB-KW"/>
</dbReference>
<dbReference type="PANTHER" id="PTHR47959">
    <property type="entry name" value="ATP-DEPENDENT RNA HELICASE RHLE-RELATED"/>
    <property type="match status" value="1"/>
</dbReference>
<keyword evidence="4" id="KW-0067">ATP-binding</keyword>
<dbReference type="InterPro" id="IPR014014">
    <property type="entry name" value="RNA_helicase_DEAD_Q_motif"/>
</dbReference>
<evidence type="ECO:0000256" key="7">
    <source>
        <dbReference type="SAM" id="MobiDB-lite"/>
    </source>
</evidence>
<evidence type="ECO:0000256" key="4">
    <source>
        <dbReference type="ARBA" id="ARBA00022840"/>
    </source>
</evidence>
<dbReference type="Pfam" id="PF00271">
    <property type="entry name" value="Helicase_C"/>
    <property type="match status" value="1"/>
</dbReference>
<dbReference type="InterPro" id="IPR001650">
    <property type="entry name" value="Helicase_C-like"/>
</dbReference>
<dbReference type="SUPFAM" id="SSF52540">
    <property type="entry name" value="P-loop containing nucleoside triphosphate hydrolases"/>
    <property type="match status" value="1"/>
</dbReference>
<evidence type="ECO:0000256" key="2">
    <source>
        <dbReference type="ARBA" id="ARBA00022801"/>
    </source>
</evidence>
<keyword evidence="2" id="KW-0378">Hydrolase</keyword>
<dbReference type="AlphaFoldDB" id="A0A1G6QW91"/>
<accession>A0A1G6QW91</accession>
<gene>
    <name evidence="11" type="ORF">SAMN05216505_104267</name>
</gene>
<evidence type="ECO:0000256" key="6">
    <source>
        <dbReference type="PROSITE-ProRule" id="PRU00552"/>
    </source>
</evidence>
<dbReference type="PROSITE" id="PS51192">
    <property type="entry name" value="HELICASE_ATP_BIND_1"/>
    <property type="match status" value="1"/>
</dbReference>
<feature type="compositionally biased region" description="Basic and acidic residues" evidence="7">
    <location>
        <begin position="1"/>
        <end position="11"/>
    </location>
</feature>
<dbReference type="GO" id="GO:0005829">
    <property type="term" value="C:cytosol"/>
    <property type="evidence" value="ECO:0007669"/>
    <property type="project" value="TreeGrafter"/>
</dbReference>
<dbReference type="SMART" id="SM00490">
    <property type="entry name" value="HELICc"/>
    <property type="match status" value="1"/>
</dbReference>
<proteinExistence type="inferred from homology"/>
<dbReference type="PROSITE" id="PS51195">
    <property type="entry name" value="Q_MOTIF"/>
    <property type="match status" value="1"/>
</dbReference>
<feature type="domain" description="DEAD-box RNA helicase Q" evidence="10">
    <location>
        <begin position="69"/>
        <end position="97"/>
    </location>
</feature>
<evidence type="ECO:0000313" key="11">
    <source>
        <dbReference type="EMBL" id="SDC96065.1"/>
    </source>
</evidence>
<dbReference type="EMBL" id="FMZK01000004">
    <property type="protein sequence ID" value="SDC96065.1"/>
    <property type="molecule type" value="Genomic_DNA"/>
</dbReference>
<keyword evidence="1" id="KW-0547">Nucleotide-binding</keyword>
<dbReference type="CDD" id="cd00268">
    <property type="entry name" value="DEADc"/>
    <property type="match status" value="1"/>
</dbReference>
<dbReference type="GO" id="GO:0003724">
    <property type="term" value="F:RNA helicase activity"/>
    <property type="evidence" value="ECO:0007669"/>
    <property type="project" value="InterPro"/>
</dbReference>
<dbReference type="GO" id="GO:0005524">
    <property type="term" value="F:ATP binding"/>
    <property type="evidence" value="ECO:0007669"/>
    <property type="project" value="UniProtKB-KW"/>
</dbReference>
<dbReference type="InterPro" id="IPR014001">
    <property type="entry name" value="Helicase_ATP-bd"/>
</dbReference>
<name>A0A1G6QW91_9ACTN</name>
<sequence>MNSTRTNDRFARTRTGGDTPGKNGKRFGSSFSGRSGGPARSGGPGRRPAALRGEFALPKTITPALPAVAGFADLGMPAELLAALGAQGVTVPFPIQAATLPNSLAGRDVLGRGRTGSGKTLAFGLALLARTAGRRAEPGQPLGLILVPTRELAQQVTDALTPYARSVKLRLATVVGGMPIGRQAGALRRGVEIVVATPGRLKDLIDRGDCRLDQVAVTVLDEADQMADMGFMPQVTALLDQVRPGGQRMLFSATLDRNVDLLVRRYLSDPVVHSVDPSAGAVTTMEHHVLHVHGADKNAAVTEIAARDGRVIMFLDTKHAVDRLTEHLLNSGVRAASLHGGKSQPQRTRTLTQFKNGHVSVLVATNVAARGIHVDSLDLVVNVDPPTDHKDYLHRGGRTARAGESGSVVTLVTPGQRRAMTRLMTMAGVVPQTTQVRAGAEALHRITGAQAPSGVPVVITAPVVDRPKRSASSRGRRRSVPAARRAPARPAPDAAA</sequence>
<dbReference type="Pfam" id="PF00270">
    <property type="entry name" value="DEAD"/>
    <property type="match status" value="1"/>
</dbReference>